<keyword evidence="3" id="KW-0732">Signal</keyword>
<dbReference type="OrthoDB" id="9813967at2"/>
<dbReference type="AlphaFoldDB" id="A0A1H8Z1D7"/>
<organism evidence="5 6">
    <name type="scientific">Thalassovita taeanensis</name>
    <dbReference type="NCBI Taxonomy" id="657014"/>
    <lineage>
        <taxon>Bacteria</taxon>
        <taxon>Pseudomonadati</taxon>
        <taxon>Pseudomonadota</taxon>
        <taxon>Alphaproteobacteria</taxon>
        <taxon>Rhodobacterales</taxon>
        <taxon>Roseobacteraceae</taxon>
        <taxon>Thalassovita</taxon>
    </lineage>
</organism>
<gene>
    <name evidence="5" type="ORF">SAMN04488092_101254</name>
</gene>
<dbReference type="GO" id="GO:1990281">
    <property type="term" value="C:efflux pump complex"/>
    <property type="evidence" value="ECO:0007669"/>
    <property type="project" value="TreeGrafter"/>
</dbReference>
<dbReference type="EMBL" id="FOEP01000001">
    <property type="protein sequence ID" value="SEP58254.1"/>
    <property type="molecule type" value="Genomic_DNA"/>
</dbReference>
<name>A0A1H8Z1D7_9RHOB</name>
<protein>
    <submittedName>
        <fullName evidence="5">RND family efflux transporter, MFP subunit</fullName>
    </submittedName>
</protein>
<evidence type="ECO:0000259" key="4">
    <source>
        <dbReference type="Pfam" id="PF25973"/>
    </source>
</evidence>
<comment type="similarity">
    <text evidence="1">Belongs to the membrane fusion protein (MFP) (TC 8.A.1) family.</text>
</comment>
<feature type="chain" id="PRO_5009300736" evidence="3">
    <location>
        <begin position="23"/>
        <end position="352"/>
    </location>
</feature>
<keyword evidence="6" id="KW-1185">Reference proteome</keyword>
<dbReference type="PANTHER" id="PTHR30469">
    <property type="entry name" value="MULTIDRUG RESISTANCE PROTEIN MDTA"/>
    <property type="match status" value="1"/>
</dbReference>
<feature type="coiled-coil region" evidence="2">
    <location>
        <begin position="86"/>
        <end position="151"/>
    </location>
</feature>
<evidence type="ECO:0000313" key="6">
    <source>
        <dbReference type="Proteomes" id="UP000198634"/>
    </source>
</evidence>
<sequence>MRFHTKMLTLTALLAMSGAGYASDALPITVVTARHSPALMEVVLTGVTEPRDSAGLAFRDGGRLLSIEVDVGDMVTTGQELGRVDATQALERLREAEASRAAITAQAERTQKEYERQGAMFDRGVTTRAALDAAREEYKTAQSSLDQVTAQVEQAQTYLDETVLRAPFDGTVTDRNADPGQIVNASTPVITIAADGGVDAVFSFPDTFLSEPPENNELILTLLDQPDVQMIGRLREVSPILDPQSGSVTVRVGIETEGRAVPLGAPIKGVAQYGAGDAFELPWSVLTATVEGPAVWVMDPQAKTVSLRPVMVESYLSGRVLLSEGLNEGELVVARGSHQLYPGRNVIPTGEH</sequence>
<evidence type="ECO:0000256" key="3">
    <source>
        <dbReference type="SAM" id="SignalP"/>
    </source>
</evidence>
<dbReference type="Gene3D" id="1.10.287.470">
    <property type="entry name" value="Helix hairpin bin"/>
    <property type="match status" value="1"/>
</dbReference>
<dbReference type="RefSeq" id="WP_090267205.1">
    <property type="nucleotide sequence ID" value="NZ_FOEP01000001.1"/>
</dbReference>
<dbReference type="STRING" id="657014.SAMN04488092_101254"/>
<dbReference type="Gene3D" id="2.40.50.100">
    <property type="match status" value="1"/>
</dbReference>
<dbReference type="GO" id="GO:0015562">
    <property type="term" value="F:efflux transmembrane transporter activity"/>
    <property type="evidence" value="ECO:0007669"/>
    <property type="project" value="TreeGrafter"/>
</dbReference>
<accession>A0A1H8Z1D7</accession>
<evidence type="ECO:0000256" key="1">
    <source>
        <dbReference type="ARBA" id="ARBA00009477"/>
    </source>
</evidence>
<evidence type="ECO:0000313" key="5">
    <source>
        <dbReference type="EMBL" id="SEP58254.1"/>
    </source>
</evidence>
<proteinExistence type="inferred from homology"/>
<keyword evidence="2" id="KW-0175">Coiled coil</keyword>
<dbReference type="PANTHER" id="PTHR30469:SF38">
    <property type="entry name" value="HLYD FAMILY SECRETION PROTEIN"/>
    <property type="match status" value="1"/>
</dbReference>
<dbReference type="Proteomes" id="UP000198634">
    <property type="component" value="Unassembled WGS sequence"/>
</dbReference>
<dbReference type="Pfam" id="PF25973">
    <property type="entry name" value="BSH_CzcB"/>
    <property type="match status" value="1"/>
</dbReference>
<dbReference type="SUPFAM" id="SSF111369">
    <property type="entry name" value="HlyD-like secretion proteins"/>
    <property type="match status" value="1"/>
</dbReference>
<dbReference type="Gene3D" id="2.40.30.170">
    <property type="match status" value="1"/>
</dbReference>
<evidence type="ECO:0000256" key="2">
    <source>
        <dbReference type="SAM" id="Coils"/>
    </source>
</evidence>
<feature type="domain" description="CzcB-like barrel-sandwich hybrid" evidence="4">
    <location>
        <begin position="61"/>
        <end position="193"/>
    </location>
</feature>
<dbReference type="InterPro" id="IPR058647">
    <property type="entry name" value="BSH_CzcB-like"/>
</dbReference>
<dbReference type="Gene3D" id="2.40.420.20">
    <property type="match status" value="1"/>
</dbReference>
<reference evidence="5 6" key="1">
    <citation type="submission" date="2016-10" db="EMBL/GenBank/DDBJ databases">
        <authorList>
            <person name="de Groot N.N."/>
        </authorList>
    </citation>
    <scope>NUCLEOTIDE SEQUENCE [LARGE SCALE GENOMIC DNA]</scope>
    <source>
        <strain evidence="5 6">DSM 22007</strain>
    </source>
</reference>
<dbReference type="NCBIfam" id="TIGR01730">
    <property type="entry name" value="RND_mfp"/>
    <property type="match status" value="1"/>
</dbReference>
<feature type="signal peptide" evidence="3">
    <location>
        <begin position="1"/>
        <end position="22"/>
    </location>
</feature>
<dbReference type="InterPro" id="IPR006143">
    <property type="entry name" value="RND_pump_MFP"/>
</dbReference>